<dbReference type="EMBL" id="AZMM01009684">
    <property type="protein sequence ID" value="ETJ36022.1"/>
    <property type="molecule type" value="Genomic_DNA"/>
</dbReference>
<reference evidence="1" key="1">
    <citation type="submission" date="2013-12" db="EMBL/GenBank/DDBJ databases">
        <title>A Varibaculum cambriense genome reconstructed from a premature infant gut community with otherwise low bacterial novelty that shifts toward anaerobic metabolism during the third week of life.</title>
        <authorList>
            <person name="Brown C.T."/>
            <person name="Sharon I."/>
            <person name="Thomas B.C."/>
            <person name="Castelle C.J."/>
            <person name="Morowitz M.J."/>
            <person name="Banfield J.F."/>
        </authorList>
    </citation>
    <scope>NUCLEOTIDE SEQUENCE</scope>
</reference>
<organism evidence="1">
    <name type="scientific">human gut metagenome</name>
    <dbReference type="NCBI Taxonomy" id="408170"/>
    <lineage>
        <taxon>unclassified sequences</taxon>
        <taxon>metagenomes</taxon>
        <taxon>organismal metagenomes</taxon>
    </lineage>
</organism>
<feature type="non-terminal residue" evidence="1">
    <location>
        <position position="103"/>
    </location>
</feature>
<proteinExistence type="predicted"/>
<dbReference type="AlphaFoldDB" id="W1Y0H8"/>
<protein>
    <submittedName>
        <fullName evidence="1">TraN</fullName>
    </submittedName>
</protein>
<gene>
    <name evidence="1" type="ORF">Q604_UNBC09684G0001</name>
</gene>
<dbReference type="Pfam" id="PF06986">
    <property type="entry name" value="F_T4SS_TraN"/>
    <property type="match status" value="1"/>
</dbReference>
<dbReference type="InterPro" id="IPR014121">
    <property type="entry name" value="TraN_Ftype"/>
</dbReference>
<accession>W1Y0H8</accession>
<sequence length="103" mass="10972">MGSPGGVGGELSVYKADGVLTGTECSEPGGTKTGVMEGKPWNITQACWAYRDKYVTQSADNGTCQKYVDNPACTLASRQCAFYSDEGTCLHEYATYSCESKTS</sequence>
<evidence type="ECO:0000313" key="1">
    <source>
        <dbReference type="EMBL" id="ETJ36022.1"/>
    </source>
</evidence>
<comment type="caution">
    <text evidence="1">The sequence shown here is derived from an EMBL/GenBank/DDBJ whole genome shotgun (WGS) entry which is preliminary data.</text>
</comment>
<name>W1Y0H8_9ZZZZ</name>